<evidence type="ECO:0000313" key="3">
    <source>
        <dbReference type="EMBL" id="SDQ95112.1"/>
    </source>
</evidence>
<dbReference type="InterPro" id="IPR009739">
    <property type="entry name" value="LprI-like_N"/>
</dbReference>
<feature type="chain" id="PRO_5045070015" evidence="1">
    <location>
        <begin position="30"/>
        <end position="140"/>
    </location>
</feature>
<evidence type="ECO:0000256" key="1">
    <source>
        <dbReference type="SAM" id="SignalP"/>
    </source>
</evidence>
<comment type="caution">
    <text evidence="3">The sequence shown here is derived from an EMBL/GenBank/DDBJ whole genome shotgun (WGS) entry which is preliminary data.</text>
</comment>
<dbReference type="PANTHER" id="PTHR39176:SF1">
    <property type="entry name" value="PERIPLASMIC PROTEIN"/>
    <property type="match status" value="1"/>
</dbReference>
<keyword evidence="1" id="KW-0732">Signal</keyword>
<keyword evidence="4" id="KW-1185">Reference proteome</keyword>
<sequence length="140" mass="15529">MNQFAHTLGRALTAAPLLCMTYMAGVAFAQDCASPVTQADLGRCAHEEFLVATEAYAVSYKMLAESLAQKPRNQLRHTQKAWIHYRTAACDFESSASQGGSVQDMVKWRCATRMTRARTEELIRLINCPEGDVSCVRPAR</sequence>
<proteinExistence type="predicted"/>
<reference evidence="3 4" key="1">
    <citation type="submission" date="2016-10" db="EMBL/GenBank/DDBJ databases">
        <authorList>
            <person name="Varghese N."/>
            <person name="Submissions S."/>
        </authorList>
    </citation>
    <scope>NUCLEOTIDE SEQUENCE [LARGE SCALE GENOMIC DNA]</scope>
    <source>
        <strain evidence="3 4">Nl1</strain>
    </source>
</reference>
<protein>
    <submittedName>
        <fullName evidence="3">Uncharacterized conserved protein YecT, DUF1311 family</fullName>
    </submittedName>
</protein>
<dbReference type="Pfam" id="PF07007">
    <property type="entry name" value="LprI"/>
    <property type="match status" value="1"/>
</dbReference>
<dbReference type="Proteomes" id="UP000183471">
    <property type="component" value="Unassembled WGS sequence"/>
</dbReference>
<evidence type="ECO:0000259" key="2">
    <source>
        <dbReference type="Pfam" id="PF07007"/>
    </source>
</evidence>
<feature type="domain" description="Lysozyme inhibitor LprI-like N-terminal" evidence="2">
    <location>
        <begin position="35"/>
        <end position="122"/>
    </location>
</feature>
<organism evidence="3 4">
    <name type="scientific">Nitrosospira multiformis</name>
    <dbReference type="NCBI Taxonomy" id="1231"/>
    <lineage>
        <taxon>Bacteria</taxon>
        <taxon>Pseudomonadati</taxon>
        <taxon>Pseudomonadota</taxon>
        <taxon>Betaproteobacteria</taxon>
        <taxon>Nitrosomonadales</taxon>
        <taxon>Nitrosomonadaceae</taxon>
        <taxon>Nitrosospira</taxon>
    </lineage>
</organism>
<gene>
    <name evidence="3" type="ORF">SAMN05216402_2958</name>
</gene>
<evidence type="ECO:0000313" key="4">
    <source>
        <dbReference type="Proteomes" id="UP000183471"/>
    </source>
</evidence>
<dbReference type="RefSeq" id="WP_074633818.1">
    <property type="nucleotide sequence ID" value="NZ_FNKY01000001.1"/>
</dbReference>
<dbReference type="EMBL" id="FNKY01000001">
    <property type="protein sequence ID" value="SDQ95112.1"/>
    <property type="molecule type" value="Genomic_DNA"/>
</dbReference>
<feature type="signal peptide" evidence="1">
    <location>
        <begin position="1"/>
        <end position="29"/>
    </location>
</feature>
<accession>A0ABY0TJV8</accession>
<name>A0ABY0TJV8_9PROT</name>
<dbReference type="PANTHER" id="PTHR39176">
    <property type="entry name" value="PERIPLASMIC PROTEIN-RELATED"/>
    <property type="match status" value="1"/>
</dbReference>
<dbReference type="Gene3D" id="1.20.1270.180">
    <property type="match status" value="1"/>
</dbReference>